<protein>
    <submittedName>
        <fullName evidence="7">NTE family protein</fullName>
    </submittedName>
</protein>
<dbReference type="EMBL" id="QJKI01000024">
    <property type="protein sequence ID" value="PXX75887.1"/>
    <property type="molecule type" value="Genomic_DNA"/>
</dbReference>
<feature type="chain" id="PRO_5016301085" evidence="5">
    <location>
        <begin position="25"/>
        <end position="286"/>
    </location>
</feature>
<evidence type="ECO:0000259" key="6">
    <source>
        <dbReference type="PROSITE" id="PS51635"/>
    </source>
</evidence>
<sequence>MKPACVARRRLLLGALTLALAACASTPPPAQPARPKVALALGGGAAKGFAHVGVIKVLESHGIRPDIITGTSAGAVVGSLYAAGYSGIQLQNMALALDPASISDLVLGDGGFVKGEKLERYINQQVRNLPIEKLTRPFGAVATDLANGNRVVFRRGNTGQAVRASAAVPAVFEPVLIQGRKYVDGGLVSPVPVNAAREMGADIVIAVDISTKPNAKGGGSVLGALDQTLNIMGQKLGQAELQHATVVIRPDISRIGSTDFAQKNQAILEGEKAAQAALPAIQRALK</sequence>
<feature type="domain" description="PNPLA" evidence="6">
    <location>
        <begin position="39"/>
        <end position="197"/>
    </location>
</feature>
<dbReference type="PANTHER" id="PTHR14226">
    <property type="entry name" value="NEUROPATHY TARGET ESTERASE/SWISS CHEESE D.MELANOGASTER"/>
    <property type="match status" value="1"/>
</dbReference>
<dbReference type="InterPro" id="IPR050301">
    <property type="entry name" value="NTE"/>
</dbReference>
<dbReference type="CDD" id="cd07205">
    <property type="entry name" value="Pat_PNPLA6_PNPLA7_NTE1_like"/>
    <property type="match status" value="1"/>
</dbReference>
<dbReference type="AlphaFoldDB" id="A0A318KII6"/>
<evidence type="ECO:0000256" key="5">
    <source>
        <dbReference type="SAM" id="SignalP"/>
    </source>
</evidence>
<dbReference type="PROSITE" id="PS51635">
    <property type="entry name" value="PNPLA"/>
    <property type="match status" value="1"/>
</dbReference>
<dbReference type="Proteomes" id="UP000247555">
    <property type="component" value="Unassembled WGS sequence"/>
</dbReference>
<evidence type="ECO:0000256" key="4">
    <source>
        <dbReference type="PROSITE-ProRule" id="PRU01161"/>
    </source>
</evidence>
<dbReference type="PANTHER" id="PTHR14226:SF76">
    <property type="entry name" value="NTE FAMILY PROTEIN RSSA"/>
    <property type="match status" value="1"/>
</dbReference>
<dbReference type="InterPro" id="IPR002641">
    <property type="entry name" value="PNPLA_dom"/>
</dbReference>
<dbReference type="InterPro" id="IPR006311">
    <property type="entry name" value="TAT_signal"/>
</dbReference>
<gene>
    <name evidence="7" type="ORF">DFR34_12427</name>
</gene>
<proteinExistence type="predicted"/>
<dbReference type="Gene3D" id="3.40.1090.10">
    <property type="entry name" value="Cytosolic phospholipase A2 catalytic domain"/>
    <property type="match status" value="2"/>
</dbReference>
<feature type="short sequence motif" description="GXSXG" evidence="4">
    <location>
        <begin position="70"/>
        <end position="74"/>
    </location>
</feature>
<keyword evidence="2 4" id="KW-0442">Lipid degradation</keyword>
<reference evidence="7 8" key="1">
    <citation type="submission" date="2018-05" db="EMBL/GenBank/DDBJ databases">
        <title>Genomic Encyclopedia of Type Strains, Phase IV (KMG-IV): sequencing the most valuable type-strain genomes for metagenomic binning, comparative biology and taxonomic classification.</title>
        <authorList>
            <person name="Goeker M."/>
        </authorList>
    </citation>
    <scope>NUCLEOTIDE SEQUENCE [LARGE SCALE GENOMIC DNA]</scope>
    <source>
        <strain evidence="7 8">DSM 29661</strain>
    </source>
</reference>
<organism evidence="7 8">
    <name type="scientific">Rivihabitans pingtungensis</name>
    <dbReference type="NCBI Taxonomy" id="1054498"/>
    <lineage>
        <taxon>Bacteria</taxon>
        <taxon>Pseudomonadati</taxon>
        <taxon>Pseudomonadota</taxon>
        <taxon>Betaproteobacteria</taxon>
        <taxon>Neisseriales</taxon>
        <taxon>Aquaspirillaceae</taxon>
        <taxon>Rivihabitans</taxon>
    </lineage>
</organism>
<evidence type="ECO:0000313" key="8">
    <source>
        <dbReference type="Proteomes" id="UP000247555"/>
    </source>
</evidence>
<accession>A0A318KII6</accession>
<dbReference type="PROSITE" id="PS51257">
    <property type="entry name" value="PROKAR_LIPOPROTEIN"/>
    <property type="match status" value="1"/>
</dbReference>
<dbReference type="RefSeq" id="WP_110391780.1">
    <property type="nucleotide sequence ID" value="NZ_QJKI01000024.1"/>
</dbReference>
<evidence type="ECO:0000256" key="1">
    <source>
        <dbReference type="ARBA" id="ARBA00022801"/>
    </source>
</evidence>
<keyword evidence="8" id="KW-1185">Reference proteome</keyword>
<dbReference type="GO" id="GO:0016042">
    <property type="term" value="P:lipid catabolic process"/>
    <property type="evidence" value="ECO:0007669"/>
    <property type="project" value="UniProtKB-UniRule"/>
</dbReference>
<evidence type="ECO:0000313" key="7">
    <source>
        <dbReference type="EMBL" id="PXX75887.1"/>
    </source>
</evidence>
<dbReference type="GO" id="GO:0016787">
    <property type="term" value="F:hydrolase activity"/>
    <property type="evidence" value="ECO:0007669"/>
    <property type="project" value="UniProtKB-UniRule"/>
</dbReference>
<dbReference type="OrthoDB" id="5290098at2"/>
<dbReference type="SUPFAM" id="SSF52151">
    <property type="entry name" value="FabD/lysophospholipase-like"/>
    <property type="match status" value="1"/>
</dbReference>
<dbReference type="Pfam" id="PF01734">
    <property type="entry name" value="Patatin"/>
    <property type="match status" value="1"/>
</dbReference>
<dbReference type="InterPro" id="IPR016035">
    <property type="entry name" value="Acyl_Trfase/lysoPLipase"/>
</dbReference>
<dbReference type="PROSITE" id="PS51318">
    <property type="entry name" value="TAT"/>
    <property type="match status" value="1"/>
</dbReference>
<evidence type="ECO:0000256" key="3">
    <source>
        <dbReference type="ARBA" id="ARBA00023098"/>
    </source>
</evidence>
<feature type="short sequence motif" description="DGA/G" evidence="4">
    <location>
        <begin position="184"/>
        <end position="186"/>
    </location>
</feature>
<keyword evidence="3 4" id="KW-0443">Lipid metabolism</keyword>
<keyword evidence="5" id="KW-0732">Signal</keyword>
<feature type="signal peptide" evidence="5">
    <location>
        <begin position="1"/>
        <end position="24"/>
    </location>
</feature>
<feature type="active site" description="Proton acceptor" evidence="4">
    <location>
        <position position="184"/>
    </location>
</feature>
<comment type="caution">
    <text evidence="7">The sequence shown here is derived from an EMBL/GenBank/DDBJ whole genome shotgun (WGS) entry which is preliminary data.</text>
</comment>
<comment type="caution">
    <text evidence="4">Lacks conserved residue(s) required for the propagation of feature annotation.</text>
</comment>
<feature type="active site" description="Nucleophile" evidence="4">
    <location>
        <position position="72"/>
    </location>
</feature>
<keyword evidence="1 4" id="KW-0378">Hydrolase</keyword>
<name>A0A318KII6_9NEIS</name>
<evidence type="ECO:0000256" key="2">
    <source>
        <dbReference type="ARBA" id="ARBA00022963"/>
    </source>
</evidence>